<dbReference type="InterPro" id="IPR000182">
    <property type="entry name" value="GNAT_dom"/>
</dbReference>
<dbReference type="PANTHER" id="PTHR42791:SF1">
    <property type="entry name" value="N-ACETYLTRANSFERASE DOMAIN-CONTAINING PROTEIN"/>
    <property type="match status" value="1"/>
</dbReference>
<keyword evidence="3" id="KW-1185">Reference proteome</keyword>
<sequence>MATMTVRLFKKGSDDSSASMCLKSAFEDDPFARAFMPGQVYEDLGAEMYRKWIDLLQGFGMTYVVECEGVTKTVAAWEPDHEPIWAYPKMLLFLAWCLWKFGAKQTFRIFKLMSSGDEKRAKHAPTAYRLSVLGTVADFQGRGAGTKVLKPMLDRADRENFPCYLESSNPKNVPFYKRNGFKIVEECYPLQDWPEYRESKGPVMTLMYRDVPPDGETSSTN</sequence>
<dbReference type="InterPro" id="IPR052523">
    <property type="entry name" value="Trichothecene_AcTrans"/>
</dbReference>
<accession>A0AAD7XNU4</accession>
<comment type="caution">
    <text evidence="2">The sequence shown here is derived from an EMBL/GenBank/DDBJ whole genome shotgun (WGS) entry which is preliminary data.</text>
</comment>
<dbReference type="PANTHER" id="PTHR42791">
    <property type="entry name" value="GNAT FAMILY ACETYLTRANSFERASE"/>
    <property type="match status" value="1"/>
</dbReference>
<dbReference type="GO" id="GO:0016747">
    <property type="term" value="F:acyltransferase activity, transferring groups other than amino-acyl groups"/>
    <property type="evidence" value="ECO:0007669"/>
    <property type="project" value="InterPro"/>
</dbReference>
<dbReference type="Pfam" id="PF00583">
    <property type="entry name" value="Acetyltransf_1"/>
    <property type="match status" value="1"/>
</dbReference>
<proteinExistence type="predicted"/>
<reference evidence="2" key="1">
    <citation type="submission" date="2023-01" db="EMBL/GenBank/DDBJ databases">
        <title>Metagenome sequencing of chrysophaentin producing Chrysophaeum taylorii.</title>
        <authorList>
            <person name="Davison J."/>
            <person name="Bewley C."/>
        </authorList>
    </citation>
    <scope>NUCLEOTIDE SEQUENCE</scope>
    <source>
        <strain evidence="2">NIES-1699</strain>
    </source>
</reference>
<evidence type="ECO:0000313" key="2">
    <source>
        <dbReference type="EMBL" id="KAJ8610164.1"/>
    </source>
</evidence>
<name>A0AAD7XNU4_9STRA</name>
<dbReference type="EMBL" id="JAQMWT010000115">
    <property type="protein sequence ID" value="KAJ8610164.1"/>
    <property type="molecule type" value="Genomic_DNA"/>
</dbReference>
<evidence type="ECO:0000313" key="3">
    <source>
        <dbReference type="Proteomes" id="UP001230188"/>
    </source>
</evidence>
<feature type="domain" description="N-acetyltransferase" evidence="1">
    <location>
        <begin position="20"/>
        <end position="212"/>
    </location>
</feature>
<dbReference type="Gene3D" id="3.40.630.30">
    <property type="match status" value="1"/>
</dbReference>
<dbReference type="SUPFAM" id="SSF55729">
    <property type="entry name" value="Acyl-CoA N-acyltransferases (Nat)"/>
    <property type="match status" value="1"/>
</dbReference>
<dbReference type="Proteomes" id="UP001230188">
    <property type="component" value="Unassembled WGS sequence"/>
</dbReference>
<protein>
    <recommendedName>
        <fullName evidence="1">N-acetyltransferase domain-containing protein</fullName>
    </recommendedName>
</protein>
<evidence type="ECO:0000259" key="1">
    <source>
        <dbReference type="PROSITE" id="PS51186"/>
    </source>
</evidence>
<organism evidence="2 3">
    <name type="scientific">Chrysophaeum taylorii</name>
    <dbReference type="NCBI Taxonomy" id="2483200"/>
    <lineage>
        <taxon>Eukaryota</taxon>
        <taxon>Sar</taxon>
        <taxon>Stramenopiles</taxon>
        <taxon>Ochrophyta</taxon>
        <taxon>Pelagophyceae</taxon>
        <taxon>Pelagomonadales</taxon>
        <taxon>Pelagomonadaceae</taxon>
        <taxon>Chrysophaeum</taxon>
    </lineage>
</organism>
<dbReference type="AlphaFoldDB" id="A0AAD7XNU4"/>
<gene>
    <name evidence="2" type="ORF">CTAYLR_008736</name>
</gene>
<dbReference type="InterPro" id="IPR016181">
    <property type="entry name" value="Acyl_CoA_acyltransferase"/>
</dbReference>
<dbReference type="PROSITE" id="PS51186">
    <property type="entry name" value="GNAT"/>
    <property type="match status" value="1"/>
</dbReference>